<gene>
    <name evidence="2" type="ORF">GCM10023224_50760</name>
</gene>
<accession>A0ABP9H1M9</accession>
<comment type="caution">
    <text evidence="2">The sequence shown here is derived from an EMBL/GenBank/DDBJ whole genome shotgun (WGS) entry which is preliminary data.</text>
</comment>
<evidence type="ECO:0000313" key="2">
    <source>
        <dbReference type="EMBL" id="GAA4958619.1"/>
    </source>
</evidence>
<evidence type="ECO:0000313" key="3">
    <source>
        <dbReference type="Proteomes" id="UP001499993"/>
    </source>
</evidence>
<name>A0ABP9H1M9_9ACTN</name>
<dbReference type="EMBL" id="BAABIK010000055">
    <property type="protein sequence ID" value="GAA4958619.1"/>
    <property type="molecule type" value="Genomic_DNA"/>
</dbReference>
<evidence type="ECO:0000256" key="1">
    <source>
        <dbReference type="SAM" id="MobiDB-lite"/>
    </source>
</evidence>
<feature type="compositionally biased region" description="Basic and acidic residues" evidence="1">
    <location>
        <begin position="40"/>
        <end position="49"/>
    </location>
</feature>
<keyword evidence="3" id="KW-1185">Reference proteome</keyword>
<proteinExistence type="predicted"/>
<organism evidence="2 3">
    <name type="scientific">Streptomonospora halophila</name>
    <dbReference type="NCBI Taxonomy" id="427369"/>
    <lineage>
        <taxon>Bacteria</taxon>
        <taxon>Bacillati</taxon>
        <taxon>Actinomycetota</taxon>
        <taxon>Actinomycetes</taxon>
        <taxon>Streptosporangiales</taxon>
        <taxon>Nocardiopsidaceae</taxon>
        <taxon>Streptomonospora</taxon>
    </lineage>
</organism>
<protein>
    <submittedName>
        <fullName evidence="2">Uncharacterized protein</fullName>
    </submittedName>
</protein>
<sequence>MGETRWDRFIAEESGADLLRGDTLLVTDLNPNESVPASPRTERAHEGRGRCGSGSRRTKPAKRQQAPLPDGKGACAD</sequence>
<dbReference type="Proteomes" id="UP001499993">
    <property type="component" value="Unassembled WGS sequence"/>
</dbReference>
<reference evidence="3" key="1">
    <citation type="journal article" date="2019" name="Int. J. Syst. Evol. Microbiol.">
        <title>The Global Catalogue of Microorganisms (GCM) 10K type strain sequencing project: providing services to taxonomists for standard genome sequencing and annotation.</title>
        <authorList>
            <consortium name="The Broad Institute Genomics Platform"/>
            <consortium name="The Broad Institute Genome Sequencing Center for Infectious Disease"/>
            <person name="Wu L."/>
            <person name="Ma J."/>
        </authorList>
    </citation>
    <scope>NUCLEOTIDE SEQUENCE [LARGE SCALE GENOMIC DNA]</scope>
    <source>
        <strain evidence="3">JCM 18123</strain>
    </source>
</reference>
<feature type="region of interest" description="Disordered" evidence="1">
    <location>
        <begin position="28"/>
        <end position="77"/>
    </location>
</feature>